<name>A0A0P0P1L4_9CAUL</name>
<gene>
    <name evidence="2" type="ORF">AQ619_14335</name>
</gene>
<proteinExistence type="predicted"/>
<evidence type="ECO:0000313" key="2">
    <source>
        <dbReference type="EMBL" id="ALL14427.1"/>
    </source>
</evidence>
<keyword evidence="3" id="KW-1185">Reference proteome</keyword>
<reference evidence="2 3" key="1">
    <citation type="submission" date="2015-10" db="EMBL/GenBank/DDBJ databases">
        <title>Conservation of the essential genome among Caulobacter and Brevundimonas species.</title>
        <authorList>
            <person name="Scott D."/>
            <person name="Ely B."/>
        </authorList>
    </citation>
    <scope>NUCLEOTIDE SEQUENCE [LARGE SCALE GENOMIC DNA]</scope>
    <source>
        <strain evidence="2 3">CB4</strain>
    </source>
</reference>
<organism evidence="2 3">
    <name type="scientific">Caulobacter henricii</name>
    <dbReference type="NCBI Taxonomy" id="69395"/>
    <lineage>
        <taxon>Bacteria</taxon>
        <taxon>Pseudomonadati</taxon>
        <taxon>Pseudomonadota</taxon>
        <taxon>Alphaproteobacteria</taxon>
        <taxon>Caulobacterales</taxon>
        <taxon>Caulobacteraceae</taxon>
        <taxon>Caulobacter</taxon>
    </lineage>
</organism>
<dbReference type="KEGG" id="chq:AQ619_14335"/>
<dbReference type="AlphaFoldDB" id="A0A0P0P1L4"/>
<accession>A0A0P0P1L4</accession>
<sequence>MTDTPRDARVTAWHSEITRKLDTLRTGWAEAETARAAGPAIARRNPAASRRRHTAGPPDAAARARQADEARQLAEARAGWLIAMERAAIDIARMGMD</sequence>
<feature type="region of interest" description="Disordered" evidence="1">
    <location>
        <begin position="34"/>
        <end position="68"/>
    </location>
</feature>
<dbReference type="EMBL" id="CP013002">
    <property type="protein sequence ID" value="ALL14427.1"/>
    <property type="molecule type" value="Genomic_DNA"/>
</dbReference>
<protein>
    <submittedName>
        <fullName evidence="2">Uncharacterized protein</fullName>
    </submittedName>
</protein>
<evidence type="ECO:0000256" key="1">
    <source>
        <dbReference type="SAM" id="MobiDB-lite"/>
    </source>
</evidence>
<dbReference type="Proteomes" id="UP000056905">
    <property type="component" value="Chromosome"/>
</dbReference>
<evidence type="ECO:0000313" key="3">
    <source>
        <dbReference type="Proteomes" id="UP000056905"/>
    </source>
</evidence>
<dbReference type="RefSeq" id="WP_062149027.1">
    <property type="nucleotide sequence ID" value="NZ_CP013002.1"/>
</dbReference>
<feature type="compositionally biased region" description="Low complexity" evidence="1">
    <location>
        <begin position="34"/>
        <end position="48"/>
    </location>
</feature>